<dbReference type="NCBIfam" id="TIGR04056">
    <property type="entry name" value="OMP_RagA_SusC"/>
    <property type="match status" value="1"/>
</dbReference>
<name>A0A1G9XUW9_9FLAO</name>
<dbReference type="Pfam" id="PF13715">
    <property type="entry name" value="CarbopepD_reg_2"/>
    <property type="match status" value="1"/>
</dbReference>
<reference evidence="12 13" key="1">
    <citation type="submission" date="2016-10" db="EMBL/GenBank/DDBJ databases">
        <authorList>
            <person name="de Groot N.N."/>
        </authorList>
    </citation>
    <scope>NUCLEOTIDE SEQUENCE [LARGE SCALE GENOMIC DNA]</scope>
    <source>
        <strain evidence="12 13">DSM 19886</strain>
    </source>
</reference>
<dbReference type="Proteomes" id="UP000199440">
    <property type="component" value="Unassembled WGS sequence"/>
</dbReference>
<dbReference type="EMBL" id="FNGV01000019">
    <property type="protein sequence ID" value="SDN00597.1"/>
    <property type="molecule type" value="Genomic_DNA"/>
</dbReference>
<evidence type="ECO:0000313" key="13">
    <source>
        <dbReference type="Proteomes" id="UP000199440"/>
    </source>
</evidence>
<evidence type="ECO:0000256" key="3">
    <source>
        <dbReference type="ARBA" id="ARBA00022452"/>
    </source>
</evidence>
<dbReference type="InterPro" id="IPR000531">
    <property type="entry name" value="Beta-barrel_TonB"/>
</dbReference>
<keyword evidence="2 8" id="KW-0813">Transport</keyword>
<keyword evidence="5 9" id="KW-0798">TonB box</keyword>
<dbReference type="FunFam" id="2.170.130.10:FF:000008">
    <property type="entry name" value="SusC/RagA family TonB-linked outer membrane protein"/>
    <property type="match status" value="1"/>
</dbReference>
<comment type="similarity">
    <text evidence="8 9">Belongs to the TonB-dependent receptor family.</text>
</comment>
<dbReference type="InterPro" id="IPR008969">
    <property type="entry name" value="CarboxyPept-like_regulatory"/>
</dbReference>
<evidence type="ECO:0000256" key="4">
    <source>
        <dbReference type="ARBA" id="ARBA00022692"/>
    </source>
</evidence>
<dbReference type="InterPro" id="IPR012910">
    <property type="entry name" value="Plug_dom"/>
</dbReference>
<organism evidence="12 13">
    <name type="scientific">Kriegella aquimaris</name>
    <dbReference type="NCBI Taxonomy" id="192904"/>
    <lineage>
        <taxon>Bacteria</taxon>
        <taxon>Pseudomonadati</taxon>
        <taxon>Bacteroidota</taxon>
        <taxon>Flavobacteriia</taxon>
        <taxon>Flavobacteriales</taxon>
        <taxon>Flavobacteriaceae</taxon>
        <taxon>Kriegella</taxon>
    </lineage>
</organism>
<keyword evidence="6 8" id="KW-0472">Membrane</keyword>
<gene>
    <name evidence="12" type="ORF">SAMN04488514_11930</name>
</gene>
<dbReference type="InterPro" id="IPR039426">
    <property type="entry name" value="TonB-dep_rcpt-like"/>
</dbReference>
<dbReference type="SUPFAM" id="SSF56935">
    <property type="entry name" value="Porins"/>
    <property type="match status" value="1"/>
</dbReference>
<dbReference type="InterPro" id="IPR023997">
    <property type="entry name" value="TonB-dep_OMP_SusC/RagA_CS"/>
</dbReference>
<dbReference type="Pfam" id="PF07715">
    <property type="entry name" value="Plug"/>
    <property type="match status" value="1"/>
</dbReference>
<feature type="domain" description="TonB-dependent receptor plug" evidence="11">
    <location>
        <begin position="202"/>
        <end position="336"/>
    </location>
</feature>
<keyword evidence="13" id="KW-1185">Reference proteome</keyword>
<dbReference type="Gene3D" id="2.60.40.1120">
    <property type="entry name" value="Carboxypeptidase-like, regulatory domain"/>
    <property type="match status" value="1"/>
</dbReference>
<evidence type="ECO:0000256" key="8">
    <source>
        <dbReference type="PROSITE-ProRule" id="PRU01360"/>
    </source>
</evidence>
<sequence length="1135" mass="123671">MRTFIFLLCSTAFGFTSSEIFSQNTKIQISKNQIVSIDAVFDLLRDQTEYTFIYQEDLFKDTPKVELRKGTIRANKLLETCFLDKNFKLDIKGNKIVITKSDTSIIAKQTTTVSGAVSDSDGRPLPGANIVEKGTTNGVTADFDGNFVLDISNDNAVLVISYIGFATKEVRVNGQSIISISLAEDAAGLDEVVLIGYGGVKRSDLTGSVASITSEDIEEIPTNTVSNLLQGRAAGVQVTTGDGAPGGGINIRIRGTSTITGSTEPLYIVDGFPVNSDNNDLYVGGGINEGSVEGAAATKVRPNALSMINPNDIANIEILKDAAATAIYGSRGANGVVLITTKRGKAGKTQVNINYSTGVNTIIRKLKRLDGPAYINRVTEAEINGGVHPDNVRFNGSDSFHPLAQNAGTYDWQDLIYRPAVVQNLAVSFTGGNENTKFLLSGKYYDEEGIMITSGFKDAQVRLNLDQKVGSFLNLKTSLLLSHSVEKRVPTGSGFNFNAVTAALGYSPAHNPEWFEERTGLWYTDTKASNPDTNPLKILEDVESPINTNRVLGNVQADFHLTKSLTFTASAGLDYSDAVRKTYVKRTLTFFGSPVPQGSADINHLEAIRTNGNGYFSWSNTFGSHNLDAVGGVELISQTISNLNLGIDDFATDELGTDNLAGGNSETINLSNGKRKWQTVGFFGRLNYNYKSKYYASLNVRQDGSSVFGEANKWAFFPSLALAWRPSEEAFMQNQDLVSNLKIRASVGQTGNGALDPYSSIGLWGISGNAYSYDNQIVNGVRLSRISNPDLKWETTTQYNLGLDARFFNSRIGFTFDYFLKDTDDLILPVVIPRSTGFGSSIQNLGSLRNSGVEFGVDAVVVSNENFTWNLNANLSRIRAKATEVGEGTAVDPNTGEPYIEVAQWPRRGGPRLYKGQPAGQIYGYVIEGIFRDQAQADSWPVDMDPQRNLHKEGFYIYKDINNDGIITDADRESLGTGQPDYVFGFTNRFNYKNFDLSLFFQGVTGTDIVMFYGGDSDKPEASDNWTPNNRDAFSAINSTANNSRKGLTFDNRQVQDGSYLRLKNVRLGYTLPKAIGVFSGINIYLNASNVFTLTTYDGYNPDVSSGGSFAFGEGFDAGVYPLSKSYTLGLNFNF</sequence>
<dbReference type="AlphaFoldDB" id="A0A1G9XUW9"/>
<evidence type="ECO:0000256" key="9">
    <source>
        <dbReference type="RuleBase" id="RU003357"/>
    </source>
</evidence>
<dbReference type="STRING" id="192904.SAMN04488514_11930"/>
<evidence type="ECO:0000256" key="5">
    <source>
        <dbReference type="ARBA" id="ARBA00023077"/>
    </source>
</evidence>
<evidence type="ECO:0000256" key="2">
    <source>
        <dbReference type="ARBA" id="ARBA00022448"/>
    </source>
</evidence>
<accession>A0A1G9XUW9</accession>
<keyword evidence="3 8" id="KW-1134">Transmembrane beta strand</keyword>
<proteinExistence type="inferred from homology"/>
<dbReference type="GO" id="GO:0009279">
    <property type="term" value="C:cell outer membrane"/>
    <property type="evidence" value="ECO:0007669"/>
    <property type="project" value="UniProtKB-SubCell"/>
</dbReference>
<keyword evidence="7 8" id="KW-0998">Cell outer membrane</keyword>
<dbReference type="Gene3D" id="2.40.170.20">
    <property type="entry name" value="TonB-dependent receptor, beta-barrel domain"/>
    <property type="match status" value="1"/>
</dbReference>
<evidence type="ECO:0000313" key="12">
    <source>
        <dbReference type="EMBL" id="SDN00597.1"/>
    </source>
</evidence>
<evidence type="ECO:0000256" key="7">
    <source>
        <dbReference type="ARBA" id="ARBA00023237"/>
    </source>
</evidence>
<evidence type="ECO:0000259" key="11">
    <source>
        <dbReference type="Pfam" id="PF07715"/>
    </source>
</evidence>
<dbReference type="Pfam" id="PF00593">
    <property type="entry name" value="TonB_dep_Rec_b-barrel"/>
    <property type="match status" value="1"/>
</dbReference>
<evidence type="ECO:0000259" key="10">
    <source>
        <dbReference type="Pfam" id="PF00593"/>
    </source>
</evidence>
<dbReference type="Gene3D" id="2.170.130.10">
    <property type="entry name" value="TonB-dependent receptor, plug domain"/>
    <property type="match status" value="1"/>
</dbReference>
<dbReference type="NCBIfam" id="TIGR04057">
    <property type="entry name" value="SusC_RagA_signa"/>
    <property type="match status" value="1"/>
</dbReference>
<dbReference type="InterPro" id="IPR037066">
    <property type="entry name" value="Plug_dom_sf"/>
</dbReference>
<evidence type="ECO:0000256" key="6">
    <source>
        <dbReference type="ARBA" id="ARBA00023136"/>
    </source>
</evidence>
<dbReference type="InterPro" id="IPR036942">
    <property type="entry name" value="Beta-barrel_TonB_sf"/>
</dbReference>
<dbReference type="InterPro" id="IPR023996">
    <property type="entry name" value="TonB-dep_OMP_SusC/RagA"/>
</dbReference>
<feature type="domain" description="TonB-dependent receptor-like beta-barrel" evidence="10">
    <location>
        <begin position="504"/>
        <end position="1091"/>
    </location>
</feature>
<protein>
    <submittedName>
        <fullName evidence="12">TonB-linked outer membrane protein, SusC/RagA family</fullName>
    </submittedName>
</protein>
<keyword evidence="4 8" id="KW-0812">Transmembrane</keyword>
<evidence type="ECO:0000256" key="1">
    <source>
        <dbReference type="ARBA" id="ARBA00004571"/>
    </source>
</evidence>
<dbReference type="PROSITE" id="PS52016">
    <property type="entry name" value="TONB_DEPENDENT_REC_3"/>
    <property type="match status" value="1"/>
</dbReference>
<comment type="subcellular location">
    <subcellularLocation>
        <location evidence="1 8">Cell outer membrane</location>
        <topology evidence="1 8">Multi-pass membrane protein</topology>
    </subcellularLocation>
</comment>
<dbReference type="SUPFAM" id="SSF49464">
    <property type="entry name" value="Carboxypeptidase regulatory domain-like"/>
    <property type="match status" value="1"/>
</dbReference>